<dbReference type="PANTHER" id="PTHR34205:SF2">
    <property type="entry name" value="DUF962 DOMAIN-CONTAINING PROTEIN"/>
    <property type="match status" value="1"/>
</dbReference>
<evidence type="ECO:0000313" key="2">
    <source>
        <dbReference type="Proteomes" id="UP000500767"/>
    </source>
</evidence>
<dbReference type="AlphaFoldDB" id="A0A6M8HLG2"/>
<dbReference type="InterPro" id="IPR009305">
    <property type="entry name" value="Mpo1-like"/>
</dbReference>
<dbReference type="EMBL" id="CP053708">
    <property type="protein sequence ID" value="QKE89189.1"/>
    <property type="molecule type" value="Genomic_DNA"/>
</dbReference>
<dbReference type="PANTHER" id="PTHR34205">
    <property type="entry name" value="TRANSMEMBRANE PROTEIN"/>
    <property type="match status" value="1"/>
</dbReference>
<name>A0A6M8HLG2_9PROT</name>
<gene>
    <name evidence="1" type="ORF">HN018_03205</name>
</gene>
<proteinExistence type="predicted"/>
<keyword evidence="2" id="KW-1185">Reference proteome</keyword>
<accession>A0A6M8HLG2</accession>
<sequence>MPEPITETLSREPTYAEFWPRYLRAHARPATRAVHCAGTATAVALVATSIFRRDWRLAAMAPLVGYGAAWGAHFGLEGNKPATFGHPVWALLSDARMAALMLTGRLGPHLEKAGLDPHR</sequence>
<evidence type="ECO:0000313" key="1">
    <source>
        <dbReference type="EMBL" id="QKE89189.1"/>
    </source>
</evidence>
<organism evidence="1 2">
    <name type="scientific">Lichenicola cladoniae</name>
    <dbReference type="NCBI Taxonomy" id="1484109"/>
    <lineage>
        <taxon>Bacteria</taxon>
        <taxon>Pseudomonadati</taxon>
        <taxon>Pseudomonadota</taxon>
        <taxon>Alphaproteobacteria</taxon>
        <taxon>Acetobacterales</taxon>
        <taxon>Acetobacteraceae</taxon>
        <taxon>Lichenicola</taxon>
    </lineage>
</organism>
<dbReference type="Pfam" id="PF06127">
    <property type="entry name" value="Mpo1-like"/>
    <property type="match status" value="1"/>
</dbReference>
<dbReference type="Proteomes" id="UP000500767">
    <property type="component" value="Chromosome"/>
</dbReference>
<protein>
    <submittedName>
        <fullName evidence="1">DUF962 domain-containing protein</fullName>
    </submittedName>
</protein>
<dbReference type="KEGG" id="lck:HN018_03205"/>
<dbReference type="RefSeq" id="WP_171836411.1">
    <property type="nucleotide sequence ID" value="NZ_CP053708.1"/>
</dbReference>
<reference evidence="1 2" key="1">
    <citation type="journal article" date="2014" name="World J. Microbiol. Biotechnol.">
        <title>Biodiversity and physiological characteristics of Antarctic and Arctic lichens-associated bacteria.</title>
        <authorList>
            <person name="Lee Y.M."/>
            <person name="Kim E.H."/>
            <person name="Lee H.K."/>
            <person name="Hong S.G."/>
        </authorList>
    </citation>
    <scope>NUCLEOTIDE SEQUENCE [LARGE SCALE GENOMIC DNA]</scope>
    <source>
        <strain evidence="1 2">PAMC 26569</strain>
    </source>
</reference>